<name>A0AAE0CII2_9CHLO</name>
<sequence>MSSSATDAEAAYDASVSDRRIELRLLVDCSLEAKSTAGVSLEPRLYSKKTVQCTYTSSEAMAMLVIATSTGSTFAAAAISEMKAVVKAEVKLALLSRPRASLGEVAGGDLGVGVGAGEVEEEVAAG</sequence>
<evidence type="ECO:0000313" key="1">
    <source>
        <dbReference type="EMBL" id="KAK3254502.1"/>
    </source>
</evidence>
<accession>A0AAE0CII2</accession>
<dbReference type="EMBL" id="LGRX02023509">
    <property type="protein sequence ID" value="KAK3254502.1"/>
    <property type="molecule type" value="Genomic_DNA"/>
</dbReference>
<comment type="caution">
    <text evidence="1">The sequence shown here is derived from an EMBL/GenBank/DDBJ whole genome shotgun (WGS) entry which is preliminary data.</text>
</comment>
<gene>
    <name evidence="1" type="ORF">CYMTET_36282</name>
</gene>
<dbReference type="Proteomes" id="UP001190700">
    <property type="component" value="Unassembled WGS sequence"/>
</dbReference>
<keyword evidence="2" id="KW-1185">Reference proteome</keyword>
<organism evidence="1 2">
    <name type="scientific">Cymbomonas tetramitiformis</name>
    <dbReference type="NCBI Taxonomy" id="36881"/>
    <lineage>
        <taxon>Eukaryota</taxon>
        <taxon>Viridiplantae</taxon>
        <taxon>Chlorophyta</taxon>
        <taxon>Pyramimonadophyceae</taxon>
        <taxon>Pyramimonadales</taxon>
        <taxon>Pyramimonadaceae</taxon>
        <taxon>Cymbomonas</taxon>
    </lineage>
</organism>
<proteinExistence type="predicted"/>
<protein>
    <submittedName>
        <fullName evidence="1">Uncharacterized protein</fullName>
    </submittedName>
</protein>
<reference evidence="1 2" key="1">
    <citation type="journal article" date="2015" name="Genome Biol. Evol.">
        <title>Comparative Genomics of a Bacterivorous Green Alga Reveals Evolutionary Causalities and Consequences of Phago-Mixotrophic Mode of Nutrition.</title>
        <authorList>
            <person name="Burns J.A."/>
            <person name="Paasch A."/>
            <person name="Narechania A."/>
            <person name="Kim E."/>
        </authorList>
    </citation>
    <scope>NUCLEOTIDE SEQUENCE [LARGE SCALE GENOMIC DNA]</scope>
    <source>
        <strain evidence="1 2">PLY_AMNH</strain>
    </source>
</reference>
<evidence type="ECO:0000313" key="2">
    <source>
        <dbReference type="Proteomes" id="UP001190700"/>
    </source>
</evidence>
<dbReference type="AlphaFoldDB" id="A0AAE0CII2"/>